<dbReference type="Pfam" id="PF00092">
    <property type="entry name" value="VWA"/>
    <property type="match status" value="1"/>
</dbReference>
<dbReference type="PROSITE" id="PS51257">
    <property type="entry name" value="PROKAR_LIPOPROTEIN"/>
    <property type="match status" value="1"/>
</dbReference>
<proteinExistence type="predicted"/>
<feature type="domain" description="VWFA" evidence="3">
    <location>
        <begin position="168"/>
        <end position="381"/>
    </location>
</feature>
<dbReference type="PROSITE" id="PS50234">
    <property type="entry name" value="VWFA"/>
    <property type="match status" value="1"/>
</dbReference>
<dbReference type="AlphaFoldDB" id="A0A8J2TTE2"/>
<evidence type="ECO:0000313" key="5">
    <source>
        <dbReference type="Proteomes" id="UP000602050"/>
    </source>
</evidence>
<feature type="signal peptide" evidence="2">
    <location>
        <begin position="1"/>
        <end position="22"/>
    </location>
</feature>
<name>A0A8J2TTE2_9BACI</name>
<dbReference type="InterPro" id="IPR036465">
    <property type="entry name" value="vWFA_dom_sf"/>
</dbReference>
<keyword evidence="2" id="KW-0732">Signal</keyword>
<feature type="compositionally biased region" description="Acidic residues" evidence="1">
    <location>
        <begin position="31"/>
        <end position="69"/>
    </location>
</feature>
<reference evidence="4" key="2">
    <citation type="submission" date="2020-09" db="EMBL/GenBank/DDBJ databases">
        <authorList>
            <person name="Sun Q."/>
            <person name="Zhou Y."/>
        </authorList>
    </citation>
    <scope>NUCLEOTIDE SEQUENCE</scope>
    <source>
        <strain evidence="4">CGMCC 1.12360</strain>
    </source>
</reference>
<feature type="region of interest" description="Disordered" evidence="1">
    <location>
        <begin position="24"/>
        <end position="80"/>
    </location>
</feature>
<evidence type="ECO:0000313" key="4">
    <source>
        <dbReference type="EMBL" id="GFZ87934.1"/>
    </source>
</evidence>
<dbReference type="RefSeq" id="WP_188393191.1">
    <property type="nucleotide sequence ID" value="NZ_BMEV01000077.1"/>
</dbReference>
<dbReference type="InterPro" id="IPR002035">
    <property type="entry name" value="VWF_A"/>
</dbReference>
<dbReference type="SUPFAM" id="SSF53300">
    <property type="entry name" value="vWA-like"/>
    <property type="match status" value="1"/>
</dbReference>
<keyword evidence="5" id="KW-1185">Reference proteome</keyword>
<dbReference type="Gene3D" id="3.40.50.410">
    <property type="entry name" value="von Willebrand factor, type A domain"/>
    <property type="match status" value="1"/>
</dbReference>
<gene>
    <name evidence="4" type="ORF">GCM10010978_29570</name>
</gene>
<evidence type="ECO:0000256" key="2">
    <source>
        <dbReference type="SAM" id="SignalP"/>
    </source>
</evidence>
<evidence type="ECO:0000259" key="3">
    <source>
        <dbReference type="PROSITE" id="PS50234"/>
    </source>
</evidence>
<comment type="caution">
    <text evidence="4">The sequence shown here is derived from an EMBL/GenBank/DDBJ whole genome shotgun (WGS) entry which is preliminary data.</text>
</comment>
<organism evidence="4 5">
    <name type="scientific">Compostibacillus humi</name>
    <dbReference type="NCBI Taxonomy" id="1245525"/>
    <lineage>
        <taxon>Bacteria</taxon>
        <taxon>Bacillati</taxon>
        <taxon>Bacillota</taxon>
        <taxon>Bacilli</taxon>
        <taxon>Bacillales</taxon>
        <taxon>Bacillaceae</taxon>
        <taxon>Compostibacillus</taxon>
    </lineage>
</organism>
<reference evidence="4" key="1">
    <citation type="journal article" date="2014" name="Int. J. Syst. Evol. Microbiol.">
        <title>Complete genome sequence of Corynebacterium casei LMG S-19264T (=DSM 44701T), isolated from a smear-ripened cheese.</title>
        <authorList>
            <consortium name="US DOE Joint Genome Institute (JGI-PGF)"/>
            <person name="Walter F."/>
            <person name="Albersmeier A."/>
            <person name="Kalinowski J."/>
            <person name="Ruckert C."/>
        </authorList>
    </citation>
    <scope>NUCLEOTIDE SEQUENCE</scope>
    <source>
        <strain evidence="4">CGMCC 1.12360</strain>
    </source>
</reference>
<sequence>MKTIFKLFCASVIATILLTACGSDKDAADSEKEDESTEEQPAEQITEEDDTEEEAEAEEEQPQEPEVNVDDLPPIPSSLEEAADYPLTGQFSGKKFSELEGVKEELDKFPTLTEESSEEEIEYGKRLLVSLFKENMTMVDVPIDQWESMTFADPTGDSDELQPKENYNVALLLDASGSMANYEHDRTRMDLAKEAIQEFVENLPDSANVALYVYGHVGTGSDEDKEKSCSAIDEVYPLSNYDEGKFSDALDEFEPAGWTPMASAIKKVQEDFKDLNGEQNSNVIYIVSDGVETCDEDPVEAIKSLADSDISPVVNIIGYQVDNEGLKQLKEMAEASDGRYVNAGSQKDIIAEFEQTNDMAKLWADWHNDAQRNISELFNTISKQLSDWHNSEQKKLTRETNNLFKAIGYLRDQEIISHNIYSEFIAAVNDAKSGVQGDIIDTYKELNGMNIDELWENRKEITKRYKNR</sequence>
<evidence type="ECO:0000256" key="1">
    <source>
        <dbReference type="SAM" id="MobiDB-lite"/>
    </source>
</evidence>
<dbReference type="SMART" id="SM00327">
    <property type="entry name" value="VWA"/>
    <property type="match status" value="1"/>
</dbReference>
<dbReference type="EMBL" id="BMEV01000077">
    <property type="protein sequence ID" value="GFZ87934.1"/>
    <property type="molecule type" value="Genomic_DNA"/>
</dbReference>
<accession>A0A8J2TTE2</accession>
<protein>
    <recommendedName>
        <fullName evidence="3">VWFA domain-containing protein</fullName>
    </recommendedName>
</protein>
<feature type="chain" id="PRO_5039268082" description="VWFA domain-containing protein" evidence="2">
    <location>
        <begin position="23"/>
        <end position="468"/>
    </location>
</feature>
<dbReference type="Proteomes" id="UP000602050">
    <property type="component" value="Unassembled WGS sequence"/>
</dbReference>